<sequence length="296" mass="30020">MIAGIETGGTKIVCAVADADAPTEIVETVTIPTSDPETSYLAIRELLGRHEVEAVGLASFGPVDVVPESANYGTVLASPKRGWPGFDQRAALADIVAAPLTVVSDVTGSAIGELRHGAGIGFGSIAYVTVGTGVGVGAIVAGSPVQGLGHPELGHVLVRRHPDDDFAGVCPFHGDCLEGLAAGPAVEARWGSPGSALSGEMLASAVELGAWYVAQLMMTITLSLCPERIILGGGVAKTPGLMRRVRELTAVLLNGYLQDHPAADPDSDFIVPPGLGDRAGVIGALELAAGALAPRG</sequence>
<dbReference type="PANTHER" id="PTHR42742">
    <property type="entry name" value="TRANSCRIPTIONAL REPRESSOR MPRA"/>
    <property type="match status" value="1"/>
</dbReference>
<keyword evidence="3" id="KW-0479">Metal-binding</keyword>
<dbReference type="PANTHER" id="PTHR42742:SF3">
    <property type="entry name" value="FRUCTOKINASE"/>
    <property type="match status" value="1"/>
</dbReference>
<comment type="catalytic activity">
    <reaction evidence="7">
        <text>D-fructose + ATP = D-fructose 6-phosphate + ADP + H(+)</text>
        <dbReference type="Rhea" id="RHEA:16125"/>
        <dbReference type="ChEBI" id="CHEBI:15378"/>
        <dbReference type="ChEBI" id="CHEBI:30616"/>
        <dbReference type="ChEBI" id="CHEBI:37721"/>
        <dbReference type="ChEBI" id="CHEBI:61527"/>
        <dbReference type="ChEBI" id="CHEBI:456216"/>
        <dbReference type="EC" id="2.7.1.4"/>
    </reaction>
</comment>
<dbReference type="AlphaFoldDB" id="A0A1R4JVR8"/>
<comment type="cofactor">
    <cofactor evidence="1">
        <name>Mg(2+)</name>
        <dbReference type="ChEBI" id="CHEBI:18420"/>
    </cofactor>
</comment>
<comment type="similarity">
    <text evidence="2">Belongs to the ROK (NagC/XylR) family.</text>
</comment>
<dbReference type="CDD" id="cd24067">
    <property type="entry name" value="ASKHA_NBD_ROK_BsFRK-like"/>
    <property type="match status" value="1"/>
</dbReference>
<dbReference type="InterPro" id="IPR043129">
    <property type="entry name" value="ATPase_NBD"/>
</dbReference>
<evidence type="ECO:0000256" key="7">
    <source>
        <dbReference type="ARBA" id="ARBA00048451"/>
    </source>
</evidence>
<name>A0A1R4JVR8_9MICO</name>
<dbReference type="EMBL" id="FUKR01000055">
    <property type="protein sequence ID" value="SJN35935.1"/>
    <property type="molecule type" value="Genomic_DNA"/>
</dbReference>
<dbReference type="InterPro" id="IPR049874">
    <property type="entry name" value="ROK_cs"/>
</dbReference>
<evidence type="ECO:0000256" key="1">
    <source>
        <dbReference type="ARBA" id="ARBA00001946"/>
    </source>
</evidence>
<dbReference type="OrthoDB" id="9783435at2"/>
<gene>
    <name evidence="8" type="ORF">FM119_09655</name>
</gene>
<evidence type="ECO:0000313" key="8">
    <source>
        <dbReference type="EMBL" id="SJN35935.1"/>
    </source>
</evidence>
<keyword evidence="9" id="KW-1185">Reference proteome</keyword>
<organism evidence="8 9">
    <name type="scientific">Mycetocola reblochoni REB411</name>
    <dbReference type="NCBI Taxonomy" id="1255698"/>
    <lineage>
        <taxon>Bacteria</taxon>
        <taxon>Bacillati</taxon>
        <taxon>Actinomycetota</taxon>
        <taxon>Actinomycetes</taxon>
        <taxon>Micrococcales</taxon>
        <taxon>Microbacteriaceae</taxon>
        <taxon>Mycetocola</taxon>
    </lineage>
</organism>
<dbReference type="GO" id="GO:0008865">
    <property type="term" value="F:fructokinase activity"/>
    <property type="evidence" value="ECO:0007669"/>
    <property type="project" value="UniProtKB-EC"/>
</dbReference>
<dbReference type="Pfam" id="PF00480">
    <property type="entry name" value="ROK"/>
    <property type="match status" value="1"/>
</dbReference>
<proteinExistence type="inferred from homology"/>
<evidence type="ECO:0000256" key="3">
    <source>
        <dbReference type="ARBA" id="ARBA00022723"/>
    </source>
</evidence>
<dbReference type="EC" id="2.7.1.4" evidence="6"/>
<accession>A0A1R4JVR8</accession>
<evidence type="ECO:0000256" key="5">
    <source>
        <dbReference type="ARBA" id="ARBA00022842"/>
    </source>
</evidence>
<keyword evidence="5" id="KW-0460">Magnesium</keyword>
<evidence type="ECO:0000313" key="9">
    <source>
        <dbReference type="Proteomes" id="UP000196778"/>
    </source>
</evidence>
<keyword evidence="8" id="KW-0418">Kinase</keyword>
<dbReference type="SUPFAM" id="SSF53067">
    <property type="entry name" value="Actin-like ATPase domain"/>
    <property type="match status" value="1"/>
</dbReference>
<dbReference type="InterPro" id="IPR000600">
    <property type="entry name" value="ROK"/>
</dbReference>
<dbReference type="Proteomes" id="UP000196778">
    <property type="component" value="Unassembled WGS sequence"/>
</dbReference>
<keyword evidence="8" id="KW-0808">Transferase</keyword>
<evidence type="ECO:0000256" key="6">
    <source>
        <dbReference type="ARBA" id="ARBA00038887"/>
    </source>
</evidence>
<protein>
    <recommendedName>
        <fullName evidence="6">fructokinase</fullName>
        <ecNumber evidence="6">2.7.1.4</ecNumber>
    </recommendedName>
</protein>
<dbReference type="Gene3D" id="3.30.420.40">
    <property type="match status" value="2"/>
</dbReference>
<dbReference type="InterPro" id="IPR051804">
    <property type="entry name" value="Carb_Metab_Reg_Kinase/Isom"/>
</dbReference>
<reference evidence="9" key="1">
    <citation type="submission" date="2017-02" db="EMBL/GenBank/DDBJ databases">
        <authorList>
            <person name="Dridi B."/>
        </authorList>
    </citation>
    <scope>NUCLEOTIDE SEQUENCE [LARGE SCALE GENOMIC DNA]</scope>
    <source>
        <strain evidence="9">EB411</strain>
    </source>
</reference>
<dbReference type="PROSITE" id="PS01125">
    <property type="entry name" value="ROK"/>
    <property type="match status" value="1"/>
</dbReference>
<keyword evidence="4" id="KW-0862">Zinc</keyword>
<evidence type="ECO:0000256" key="2">
    <source>
        <dbReference type="ARBA" id="ARBA00006479"/>
    </source>
</evidence>
<dbReference type="GO" id="GO:0046872">
    <property type="term" value="F:metal ion binding"/>
    <property type="evidence" value="ECO:0007669"/>
    <property type="project" value="UniProtKB-KW"/>
</dbReference>
<evidence type="ECO:0000256" key="4">
    <source>
        <dbReference type="ARBA" id="ARBA00022833"/>
    </source>
</evidence>
<dbReference type="RefSeq" id="WP_087137569.1">
    <property type="nucleotide sequence ID" value="NZ_FUKR01000055.1"/>
</dbReference>